<proteinExistence type="predicted"/>
<reference evidence="2 5" key="1">
    <citation type="submission" date="2021-11" db="EMBL/GenBank/DDBJ databases">
        <title>Draft genome sequence of Capnocytophaga sp. strain KC07075 isolated from cat oral cavity.</title>
        <authorList>
            <person name="Suzuki M."/>
            <person name="Imaoka K."/>
            <person name="Kimura M."/>
            <person name="Morikawa S."/>
            <person name="Maeda K."/>
        </authorList>
    </citation>
    <scope>NUCLEOTIDE SEQUENCE</scope>
    <source>
        <strain evidence="2">KC07075</strain>
        <strain evidence="3 5">KC07079</strain>
    </source>
</reference>
<evidence type="ECO:0000313" key="5">
    <source>
        <dbReference type="Proteomes" id="UP001208692"/>
    </source>
</evidence>
<evidence type="ECO:0000313" key="3">
    <source>
        <dbReference type="EMBL" id="GJM52690.1"/>
    </source>
</evidence>
<feature type="domain" description="Type VI secretion system effector TseH-like" evidence="1">
    <location>
        <begin position="26"/>
        <end position="200"/>
    </location>
</feature>
<dbReference type="Proteomes" id="UP001207736">
    <property type="component" value="Unassembled WGS sequence"/>
</dbReference>
<gene>
    <name evidence="2" type="ORF">RCZ15_13800</name>
    <name evidence="3" type="ORF">RCZ16_10070</name>
</gene>
<dbReference type="AlphaFoldDB" id="A0AAV5AZN1"/>
<evidence type="ECO:0000259" key="1">
    <source>
        <dbReference type="Pfam" id="PF25218"/>
    </source>
</evidence>
<dbReference type="Proteomes" id="UP001208692">
    <property type="component" value="Unassembled WGS sequence"/>
</dbReference>
<dbReference type="InterPro" id="IPR057382">
    <property type="entry name" value="TseH"/>
</dbReference>
<name>A0AAV5AZN1_9FLAO</name>
<dbReference type="Pfam" id="PF25218">
    <property type="entry name" value="TseH"/>
    <property type="match status" value="1"/>
</dbReference>
<comment type="caution">
    <text evidence="2">The sequence shown here is derived from an EMBL/GenBank/DDBJ whole genome shotgun (WGS) entry which is preliminary data.</text>
</comment>
<dbReference type="EMBL" id="BQKA01000025">
    <property type="protein sequence ID" value="GJM50407.1"/>
    <property type="molecule type" value="Genomic_DNA"/>
</dbReference>
<accession>A0AAV5AZN1</accession>
<protein>
    <recommendedName>
        <fullName evidence="1">Type VI secretion system effector TseH-like domain-containing protein</fullName>
    </recommendedName>
</protein>
<evidence type="ECO:0000313" key="4">
    <source>
        <dbReference type="Proteomes" id="UP001207736"/>
    </source>
</evidence>
<sequence length="244" mass="27885">MHLKDDNGTIIQTKTATLTILHKGVAIYIAFPDYKADPEINIPLPKGKNIKIPKIETGHAGILLIESDGYTAYYEYGRYPHSWDKTKGYVRRKTVPNVKWNGSGLIDISELNKVLSKISQQSGDNGNIIGAYIETNYINRMLSYAEQKHIESVPNDINDPTPHKHHAKDYENIEHIEYSKDRKEYNLFSNNCGTFALDVIRADENVASPWVVIKTTPNDILEEFFDEGHKRVFYNSKTKETILE</sequence>
<keyword evidence="5" id="KW-1185">Reference proteome</keyword>
<dbReference type="EMBL" id="BQKB01000017">
    <property type="protein sequence ID" value="GJM52690.1"/>
    <property type="molecule type" value="Genomic_DNA"/>
</dbReference>
<organism evidence="2 4">
    <name type="scientific">Capnocytophaga catalasegens</name>
    <dbReference type="NCBI Taxonomy" id="1004260"/>
    <lineage>
        <taxon>Bacteria</taxon>
        <taxon>Pseudomonadati</taxon>
        <taxon>Bacteroidota</taxon>
        <taxon>Flavobacteriia</taxon>
        <taxon>Flavobacteriales</taxon>
        <taxon>Flavobacteriaceae</taxon>
        <taxon>Capnocytophaga</taxon>
    </lineage>
</organism>
<evidence type="ECO:0000313" key="2">
    <source>
        <dbReference type="EMBL" id="GJM50407.1"/>
    </source>
</evidence>
<dbReference type="RefSeq" id="WP_264845175.1">
    <property type="nucleotide sequence ID" value="NZ_BPMA01000005.1"/>
</dbReference>